<dbReference type="Proteomes" id="UP000274907">
    <property type="component" value="Unassembled WGS sequence"/>
</dbReference>
<dbReference type="EMBL" id="RXHJ01000001">
    <property type="protein sequence ID" value="RSZ66082.1"/>
    <property type="molecule type" value="Genomic_DNA"/>
</dbReference>
<dbReference type="OrthoDB" id="3829418at2"/>
<evidence type="ECO:0000313" key="2">
    <source>
        <dbReference type="Proteomes" id="UP000274907"/>
    </source>
</evidence>
<name>A0A430I2W1_9CORY</name>
<proteinExistence type="predicted"/>
<organism evidence="1 2">
    <name type="scientific">Corynebacterium hylobatis</name>
    <dbReference type="NCBI Taxonomy" id="1859290"/>
    <lineage>
        <taxon>Bacteria</taxon>
        <taxon>Bacillati</taxon>
        <taxon>Actinomycetota</taxon>
        <taxon>Actinomycetes</taxon>
        <taxon>Mycobacteriales</taxon>
        <taxon>Corynebacteriaceae</taxon>
        <taxon>Corynebacterium</taxon>
    </lineage>
</organism>
<dbReference type="RefSeq" id="WP_126119371.1">
    <property type="nucleotide sequence ID" value="NZ_RXHJ01000001.1"/>
</dbReference>
<keyword evidence="2" id="KW-1185">Reference proteome</keyword>
<comment type="caution">
    <text evidence="1">The sequence shown here is derived from an EMBL/GenBank/DDBJ whole genome shotgun (WGS) entry which is preliminary data.</text>
</comment>
<sequence length="114" mass="13017">MKLIWATRGRDWGFRFLLKGGYEDPLPVYESVFGTLPGREGYRKVGDKIALRFPDPELREDASGRVIPHEFVVLGERAAGLGSFEEAFSVIWPLVAGRYEQIWNVPQPPRNLEQ</sequence>
<gene>
    <name evidence="1" type="ORF">EAH68_00565</name>
</gene>
<reference evidence="1 2" key="1">
    <citation type="submission" date="2018-12" db="EMBL/GenBank/DDBJ databases">
        <title>YIM 101343 draft genome.</title>
        <authorList>
            <person name="Chen X."/>
        </authorList>
    </citation>
    <scope>NUCLEOTIDE SEQUENCE [LARGE SCALE GENOMIC DNA]</scope>
    <source>
        <strain evidence="1 2">YIM 101343</strain>
    </source>
</reference>
<protein>
    <submittedName>
        <fullName evidence="1">Uncharacterized protein</fullName>
    </submittedName>
</protein>
<evidence type="ECO:0000313" key="1">
    <source>
        <dbReference type="EMBL" id="RSZ66082.1"/>
    </source>
</evidence>
<accession>A0A430I2W1</accession>
<dbReference type="AlphaFoldDB" id="A0A430I2W1"/>